<feature type="region of interest" description="Disordered" evidence="1">
    <location>
        <begin position="15"/>
        <end position="177"/>
    </location>
</feature>
<dbReference type="STRING" id="85968.GCA_900073015_03770"/>
<gene>
    <name evidence="3" type="ORF">CQY22_016640</name>
</gene>
<sequence length="855" mass="88625">MALGVGAAMTTGAGIALANDGSGSSSSSSSGSTSGGDSSPSGASTSSDSTGSVSTTGSTSGQQARSTRPSLGDQFRKAINSAVSGASESRRSTSDSSAAADKATSATSPSDSSSRSSRWQARIKQSQQVSKPTEAPAAKVEAPAEAPDAPAPQPQGDTTPPAGTPAVAPKAPQLSDIADRVTKRFQERAATLTTVVEKPLVASSDKPAGSPDPASAVERVTSRKSESAVRVYSGPAPELVRGADGVTARVSKLADVDAAPLSGAFTAASKVVDSVSAPVTAFVTSASTPPQLANLLDLGEIAKPAASAAATVVSSLLVVAGLSPLAGTGPALPAQSPLAWALAAFARRESEKEISEDDALQSAVDGESNPPGDQPLAQKTYDVQLAAATTTTNNSSPGPAPKPDVPGSLTARQVGDWITGNGSGSGPTDGWWVAGTDLGIMWDSGYTLNGKPVVYTLFGDTFQDTGMKGDWRNNVLFRTTDTDLTNGITFDDAIILPGGDVTQGTWWHPLAPGQRVGAGQIIRVPDDSRFTGTTYTLIPTAGIAVPDARDANGEPVGTGPNGAVQDSDMTQYATVMSVKKWGDPGKWTTNWSAIAVSTDGGKTWNVDPTTIRYASGNDANWQQNALVYGDPKDDQSYVHNAAGEKTNERYVYVYGTPAGRQGSAYLARVPEKDITELDKYEYYAGGTSPEQGTWTTDQSKAVVVFDSMEPLTSVFPESGILGFFFSPVVAFLKLVYPAGFKPGGTFAKGGQGNVSEISVQYNEYLDKYVVMYTDGGNNVVMKVSDTPQGEWSDSIVVERNVAGWYAPMIHPLSGTGGLASPDTSDGAQYLYYNLSNWNSYNVRVKQVDLSTVKSA</sequence>
<evidence type="ECO:0000256" key="1">
    <source>
        <dbReference type="SAM" id="MobiDB-lite"/>
    </source>
</evidence>
<dbReference type="EMBL" id="PDCN02000029">
    <property type="protein sequence ID" value="PIB73472.1"/>
    <property type="molecule type" value="Genomic_DNA"/>
</dbReference>
<feature type="region of interest" description="Disordered" evidence="1">
    <location>
        <begin position="390"/>
        <end position="428"/>
    </location>
</feature>
<evidence type="ECO:0000259" key="2">
    <source>
        <dbReference type="Pfam" id="PF13810"/>
    </source>
</evidence>
<dbReference type="InterPro" id="IPR025442">
    <property type="entry name" value="DUF4185"/>
</dbReference>
<feature type="compositionally biased region" description="Low complexity" evidence="1">
    <location>
        <begin position="94"/>
        <end position="117"/>
    </location>
</feature>
<name>A0A2G5P561_9MYCO</name>
<accession>A0A2G5P561</accession>
<dbReference type="AlphaFoldDB" id="A0A2G5P561"/>
<feature type="compositionally biased region" description="Low complexity" evidence="1">
    <location>
        <begin position="132"/>
        <end position="172"/>
    </location>
</feature>
<protein>
    <submittedName>
        <fullName evidence="3">DUF4185 domain-containing protein</fullName>
    </submittedName>
</protein>
<feature type="compositionally biased region" description="Low complexity" evidence="1">
    <location>
        <begin position="20"/>
        <end position="61"/>
    </location>
</feature>
<reference evidence="3 4" key="1">
    <citation type="journal article" date="2017" name="Infect. Genet. Evol.">
        <title>The new phylogeny of the genus Mycobacterium: The old and the news.</title>
        <authorList>
            <person name="Tortoli E."/>
            <person name="Fedrizzi T."/>
            <person name="Meehan C.J."/>
            <person name="Trovato A."/>
            <person name="Grottola A."/>
            <person name="Giacobazzi E."/>
            <person name="Serpini G.F."/>
            <person name="Tagliazucchi S."/>
            <person name="Fabio A."/>
            <person name="Bettua C."/>
            <person name="Bertorelli R."/>
            <person name="Frascaro F."/>
            <person name="De Sanctis V."/>
            <person name="Pecorari M."/>
            <person name="Jousson O."/>
            <person name="Segata N."/>
            <person name="Cirillo D.M."/>
        </authorList>
    </citation>
    <scope>NUCLEOTIDE SEQUENCE [LARGE SCALE GENOMIC DNA]</scope>
    <source>
        <strain evidence="3 4">CIP1034565</strain>
    </source>
</reference>
<dbReference type="Pfam" id="PF13810">
    <property type="entry name" value="DUF4185"/>
    <property type="match status" value="2"/>
</dbReference>
<comment type="caution">
    <text evidence="3">The sequence shown here is derived from an EMBL/GenBank/DDBJ whole genome shotgun (WGS) entry which is preliminary data.</text>
</comment>
<evidence type="ECO:0000313" key="3">
    <source>
        <dbReference type="EMBL" id="PIB73472.1"/>
    </source>
</evidence>
<keyword evidence="4" id="KW-1185">Reference proteome</keyword>
<dbReference type="RefSeq" id="WP_090593610.1">
    <property type="nucleotide sequence ID" value="NZ_CP104302.1"/>
</dbReference>
<dbReference type="OrthoDB" id="284233at2"/>
<organism evidence="3 4">
    <name type="scientific">Mycolicibacterium brumae</name>
    <dbReference type="NCBI Taxonomy" id="85968"/>
    <lineage>
        <taxon>Bacteria</taxon>
        <taxon>Bacillati</taxon>
        <taxon>Actinomycetota</taxon>
        <taxon>Actinomycetes</taxon>
        <taxon>Mycobacteriales</taxon>
        <taxon>Mycobacteriaceae</taxon>
        <taxon>Mycolicibacterium</taxon>
    </lineage>
</organism>
<evidence type="ECO:0000313" key="4">
    <source>
        <dbReference type="Proteomes" id="UP000230551"/>
    </source>
</evidence>
<feature type="region of interest" description="Disordered" evidence="1">
    <location>
        <begin position="200"/>
        <end position="224"/>
    </location>
</feature>
<proteinExistence type="predicted"/>
<feature type="domain" description="DUF4185" evidence="2">
    <location>
        <begin position="751"/>
        <end position="843"/>
    </location>
</feature>
<feature type="region of interest" description="Disordered" evidence="1">
    <location>
        <begin position="352"/>
        <end position="377"/>
    </location>
</feature>
<dbReference type="Proteomes" id="UP000230551">
    <property type="component" value="Unassembled WGS sequence"/>
</dbReference>
<feature type="domain" description="DUF4185" evidence="2">
    <location>
        <begin position="429"/>
        <end position="706"/>
    </location>
</feature>